<keyword evidence="2" id="KW-1185">Reference proteome</keyword>
<accession>A0A9W4WV08</accession>
<protein>
    <submittedName>
        <fullName evidence="1">312_t:CDS:1</fullName>
    </submittedName>
</protein>
<evidence type="ECO:0000313" key="1">
    <source>
        <dbReference type="EMBL" id="CAI2187864.1"/>
    </source>
</evidence>
<reference evidence="1" key="1">
    <citation type="submission" date="2022-08" db="EMBL/GenBank/DDBJ databases">
        <authorList>
            <person name="Kallberg Y."/>
            <person name="Tangrot J."/>
            <person name="Rosling A."/>
        </authorList>
    </citation>
    <scope>NUCLEOTIDE SEQUENCE</scope>
    <source>
        <strain evidence="1">Wild A</strain>
    </source>
</reference>
<evidence type="ECO:0000313" key="2">
    <source>
        <dbReference type="Proteomes" id="UP001153678"/>
    </source>
</evidence>
<organism evidence="1 2">
    <name type="scientific">Funneliformis geosporum</name>
    <dbReference type="NCBI Taxonomy" id="1117311"/>
    <lineage>
        <taxon>Eukaryota</taxon>
        <taxon>Fungi</taxon>
        <taxon>Fungi incertae sedis</taxon>
        <taxon>Mucoromycota</taxon>
        <taxon>Glomeromycotina</taxon>
        <taxon>Glomeromycetes</taxon>
        <taxon>Glomerales</taxon>
        <taxon>Glomeraceae</taxon>
        <taxon>Funneliformis</taxon>
    </lineage>
</organism>
<dbReference type="Proteomes" id="UP001153678">
    <property type="component" value="Unassembled WGS sequence"/>
</dbReference>
<dbReference type="AlphaFoldDB" id="A0A9W4WV08"/>
<comment type="caution">
    <text evidence="1">The sequence shown here is derived from an EMBL/GenBank/DDBJ whole genome shotgun (WGS) entry which is preliminary data.</text>
</comment>
<gene>
    <name evidence="1" type="ORF">FWILDA_LOCUS13294</name>
</gene>
<proteinExistence type="predicted"/>
<dbReference type="EMBL" id="CAMKVN010004845">
    <property type="protein sequence ID" value="CAI2187864.1"/>
    <property type="molecule type" value="Genomic_DNA"/>
</dbReference>
<sequence>MTGISQPFFDWDDNLADNARGPPTGREIAIGYLRGCMRERVLEWFDEEITTK</sequence>
<name>A0A9W4WV08_9GLOM</name>